<proteinExistence type="predicted"/>
<dbReference type="EMBL" id="RHLC01000017">
    <property type="protein sequence ID" value="TPP41286.1"/>
    <property type="molecule type" value="Genomic_DNA"/>
</dbReference>
<organism evidence="3 5">
    <name type="scientific">Leishmania donovani</name>
    <dbReference type="NCBI Taxonomy" id="5661"/>
    <lineage>
        <taxon>Eukaryota</taxon>
        <taxon>Discoba</taxon>
        <taxon>Euglenozoa</taxon>
        <taxon>Kinetoplastea</taxon>
        <taxon>Metakinetoplastina</taxon>
        <taxon>Trypanosomatida</taxon>
        <taxon>Trypanosomatidae</taxon>
        <taxon>Leishmaniinae</taxon>
        <taxon>Leishmania</taxon>
    </lineage>
</organism>
<dbReference type="Proteomes" id="UP000318447">
    <property type="component" value="Unassembled WGS sequence"/>
</dbReference>
<sequence>MNSAARAWLSVRRNEQHKLHDGTAAQVERLHVLIGGASRLAVVSGGSALSLRCQLATAAAPVRVAGANMMAAQLANAQSALRDEERTSRSLLLQEEADARITILCSVLHCVLRTRYAGENDGDACNAVDDHSSLSSMAPTLHAPTPFASRDVRR</sequence>
<reference evidence="5" key="2">
    <citation type="submission" date="2019-02" db="EMBL/GenBank/DDBJ databases">
        <title>FDA dAtabase for Regulatory Grade micrObial Sequences (FDA-ARGOS): Supporting development and validation of Infectious Disease Dx tests.</title>
        <authorList>
            <person name="Duncan R."/>
            <person name="Fisher C."/>
            <person name="Tallon L."/>
            <person name="Sadzewicz L."/>
            <person name="Sengamalay N."/>
            <person name="Ott S."/>
            <person name="Godinez A."/>
            <person name="Nagaraj S."/>
            <person name="Vavikolanu K."/>
            <person name="Vyas G."/>
            <person name="Nadendla S."/>
            <person name="Aluvathingal J."/>
            <person name="Sichtig H."/>
        </authorList>
    </citation>
    <scope>NUCLEOTIDE SEQUENCE [LARGE SCALE GENOMIC DNA]</scope>
    <source>
        <strain evidence="5">FDAARGOS_360</strain>
    </source>
</reference>
<reference evidence="4" key="1">
    <citation type="submission" date="2019-02" db="EMBL/GenBank/DDBJ databases">
        <title>FDA dAtabase for Regulatory Grade micrObial Sequences (FDA-ARGOS): Supporting development and validation of Infectious Disease Dx tests.</title>
        <authorList>
            <person name="Duncan R."/>
            <person name="Fisher C."/>
            <person name="Tallon L."/>
            <person name="Sadzewicz L."/>
            <person name="Sengamalay N."/>
            <person name="Ott S."/>
            <person name="Godinez A."/>
            <person name="Nagaraj S."/>
            <person name="Vavikolanu K."/>
            <person name="Nadendla S."/>
            <person name="Aluvathingal J."/>
            <person name="Sichtig H."/>
        </authorList>
    </citation>
    <scope>NUCLEOTIDE SEQUENCE [LARGE SCALE GENOMIC DNA]</scope>
    <source>
        <strain evidence="4">FDAARGOS_361</strain>
    </source>
</reference>
<evidence type="ECO:0000313" key="4">
    <source>
        <dbReference type="Proteomes" id="UP000318447"/>
    </source>
</evidence>
<protein>
    <submittedName>
        <fullName evidence="3">Uncharacterized protein</fullName>
    </submittedName>
</protein>
<evidence type="ECO:0000313" key="3">
    <source>
        <dbReference type="EMBL" id="TPP52132.1"/>
    </source>
</evidence>
<dbReference type="AlphaFoldDB" id="A0A504XSZ6"/>
<reference evidence="3" key="3">
    <citation type="submission" date="2019-02" db="EMBL/GenBank/DDBJ databases">
        <title>FDA dAtabase for Regulatory Grade micrObial Sequences (FDA-ARGOS): Supporting development and validation of Infectious Disease Dx tests.</title>
        <authorList>
            <person name="Duncan R."/>
            <person name="Fisher C."/>
            <person name="Tallon L.J."/>
            <person name="Sadzewicz L."/>
            <person name="Sengamalay N."/>
            <person name="Ott S."/>
            <person name="Godinez A."/>
            <person name="Nagaraj S."/>
            <person name="Nadendla S."/>
            <person name="Sichtig H."/>
        </authorList>
    </citation>
    <scope>NUCLEOTIDE SEQUENCE</scope>
    <source>
        <strain evidence="3">FDAARGOS_360</strain>
        <strain evidence="2">FDAARGOS_361</strain>
    </source>
</reference>
<comment type="caution">
    <text evidence="3">The sequence shown here is derived from an EMBL/GenBank/DDBJ whole genome shotgun (WGS) entry which is preliminary data.</text>
</comment>
<dbReference type="EMBL" id="RHLD01000018">
    <property type="protein sequence ID" value="TPP52132.1"/>
    <property type="molecule type" value="Genomic_DNA"/>
</dbReference>
<feature type="region of interest" description="Disordered" evidence="1">
    <location>
        <begin position="135"/>
        <end position="154"/>
    </location>
</feature>
<gene>
    <name evidence="3" type="ORF">CGC20_5745</name>
    <name evidence="2" type="ORF">CGC21_32585</name>
</gene>
<name>A0A504XSZ6_LEIDO</name>
<evidence type="ECO:0000313" key="5">
    <source>
        <dbReference type="Proteomes" id="UP000318821"/>
    </source>
</evidence>
<evidence type="ECO:0000313" key="2">
    <source>
        <dbReference type="EMBL" id="TPP41286.1"/>
    </source>
</evidence>
<accession>A0A504XSZ6</accession>
<evidence type="ECO:0000256" key="1">
    <source>
        <dbReference type="SAM" id="MobiDB-lite"/>
    </source>
</evidence>
<dbReference type="Proteomes" id="UP000318821">
    <property type="component" value="Unassembled WGS sequence"/>
</dbReference>